<dbReference type="NCBIfam" id="TIGR03605">
    <property type="entry name" value="antibiot_sagB"/>
    <property type="match status" value="1"/>
</dbReference>
<dbReference type="Proteomes" id="UP000215059">
    <property type="component" value="Unassembled WGS sequence"/>
</dbReference>
<dbReference type="Gene3D" id="3.40.109.10">
    <property type="entry name" value="NADH Oxidase"/>
    <property type="match status" value="2"/>
</dbReference>
<evidence type="ECO:0000313" key="2">
    <source>
        <dbReference type="EMBL" id="OYD56243.1"/>
    </source>
</evidence>
<sequence>MNLDEFLYKLHYESEKIIPSGWEANWNDAPLPFKLYRELPAIKLSSDIPFALETAGGKSEISLETVSHLLWFTYGLTQISQTLPFEDLAQPWTMCRRFVPSGGALYPNELYLYLKIEDLPAGIYHYDVSHHRLVCLREGNFDDYLTKALGGGCDIPASFCTVFISVFFWKNFFKYHNFSYRLQGLDTGFVISQLLETGKRLGMETGVYYQFLDRAVNHLIGINDQEESVYAVVPLSMDTEMNWFLRTGDERDTSDANELCCELEPLHHAHYVRSKEIRDYRMIRKLNEASMIDVFPSNQQMEEKQTEDSRHSLILPSANRLTYDFPSASRRRYSPGMDFVLKEMNTQTLSFLLFETISASSYRNDIDQDIQPIDRVSLYLAAYMTEHLPNGAYMYDGPSHTLKHVEYGDLRSALQDSLLSDFVNMSQIPFCFNIVGNKNHHQRKFGYRGHRIQHMEAGFLSHKLLLAASALNLSGHPILGFNVSRYDALYQLSKKGQRSLLQIPVGHCRPHPRLQGSLHT</sequence>
<dbReference type="InterPro" id="IPR052544">
    <property type="entry name" value="Bacteriocin_Proc_Enz"/>
</dbReference>
<dbReference type="InterPro" id="IPR029479">
    <property type="entry name" value="Nitroreductase"/>
</dbReference>
<dbReference type="PANTHER" id="PTHR43745:SF2">
    <property type="entry name" value="NITROREDUCTASE MJ1384-RELATED"/>
    <property type="match status" value="1"/>
</dbReference>
<keyword evidence="3" id="KW-1185">Reference proteome</keyword>
<feature type="domain" description="Nitroreductase" evidence="1">
    <location>
        <begin position="404"/>
        <end position="507"/>
    </location>
</feature>
<reference evidence="2 3" key="1">
    <citation type="submission" date="2017-07" db="EMBL/GenBank/DDBJ databases">
        <title>Fictibacillus sp. nov. GDSW-R2A3 Genome sequencing and assembly.</title>
        <authorList>
            <person name="Mayilraj S."/>
        </authorList>
    </citation>
    <scope>NUCLEOTIDE SEQUENCE [LARGE SCALE GENOMIC DNA]</scope>
    <source>
        <strain evidence="2 3">GDSW-R2A3</strain>
    </source>
</reference>
<organism evidence="2 3">
    <name type="scientific">Fictibacillus aquaticus</name>
    <dbReference type="NCBI Taxonomy" id="2021314"/>
    <lineage>
        <taxon>Bacteria</taxon>
        <taxon>Bacillati</taxon>
        <taxon>Bacillota</taxon>
        <taxon>Bacilli</taxon>
        <taxon>Bacillales</taxon>
        <taxon>Fictibacillaceae</taxon>
        <taxon>Fictibacillus</taxon>
    </lineage>
</organism>
<dbReference type="EMBL" id="NOII01000024">
    <property type="protein sequence ID" value="OYD56243.1"/>
    <property type="molecule type" value="Genomic_DNA"/>
</dbReference>
<dbReference type="RefSeq" id="WP_094254008.1">
    <property type="nucleotide sequence ID" value="NZ_JBHLXL010000001.1"/>
</dbReference>
<evidence type="ECO:0000259" key="1">
    <source>
        <dbReference type="Pfam" id="PF00881"/>
    </source>
</evidence>
<dbReference type="InterPro" id="IPR020051">
    <property type="entry name" value="SagB-type_dehydrogenase"/>
</dbReference>
<dbReference type="GO" id="GO:0016491">
    <property type="term" value="F:oxidoreductase activity"/>
    <property type="evidence" value="ECO:0007669"/>
    <property type="project" value="InterPro"/>
</dbReference>
<comment type="caution">
    <text evidence="2">The sequence shown here is derived from an EMBL/GenBank/DDBJ whole genome shotgun (WGS) entry which is preliminary data.</text>
</comment>
<dbReference type="InterPro" id="IPR000415">
    <property type="entry name" value="Nitroreductase-like"/>
</dbReference>
<dbReference type="SUPFAM" id="SSF55469">
    <property type="entry name" value="FMN-dependent nitroreductase-like"/>
    <property type="match status" value="1"/>
</dbReference>
<accession>A0A235F573</accession>
<dbReference type="OrthoDB" id="9801593at2"/>
<dbReference type="PANTHER" id="PTHR43745">
    <property type="entry name" value="NITROREDUCTASE MJ1384-RELATED"/>
    <property type="match status" value="1"/>
</dbReference>
<dbReference type="Pfam" id="PF00881">
    <property type="entry name" value="Nitroreductase"/>
    <property type="match status" value="1"/>
</dbReference>
<protein>
    <submittedName>
        <fullName evidence="2">NADH oxidase</fullName>
    </submittedName>
</protein>
<dbReference type="CDD" id="cd02142">
    <property type="entry name" value="McbC_SagB-like_oxidoreductase"/>
    <property type="match status" value="1"/>
</dbReference>
<proteinExistence type="predicted"/>
<dbReference type="AlphaFoldDB" id="A0A235F573"/>
<gene>
    <name evidence="2" type="ORF">CGZ90_18530</name>
</gene>
<evidence type="ECO:0000313" key="3">
    <source>
        <dbReference type="Proteomes" id="UP000215059"/>
    </source>
</evidence>
<name>A0A235F573_9BACL</name>